<accession>A0A3M7MGG8</accession>
<name>A0A3M7MGG8_9PLEO</name>
<organism evidence="1 2">
    <name type="scientific">Pyrenophora seminiperda CCB06</name>
    <dbReference type="NCBI Taxonomy" id="1302712"/>
    <lineage>
        <taxon>Eukaryota</taxon>
        <taxon>Fungi</taxon>
        <taxon>Dikarya</taxon>
        <taxon>Ascomycota</taxon>
        <taxon>Pezizomycotina</taxon>
        <taxon>Dothideomycetes</taxon>
        <taxon>Pleosporomycetidae</taxon>
        <taxon>Pleosporales</taxon>
        <taxon>Pleosporineae</taxon>
        <taxon>Pleosporaceae</taxon>
        <taxon>Pyrenophora</taxon>
    </lineage>
</organism>
<dbReference type="EMBL" id="KE747841">
    <property type="protein sequence ID" value="RMZ73621.1"/>
    <property type="molecule type" value="Genomic_DNA"/>
</dbReference>
<evidence type="ECO:0000313" key="1">
    <source>
        <dbReference type="EMBL" id="RMZ73621.1"/>
    </source>
</evidence>
<dbReference type="AlphaFoldDB" id="A0A3M7MGG8"/>
<dbReference type="Proteomes" id="UP000265663">
    <property type="component" value="Unassembled WGS sequence"/>
</dbReference>
<keyword evidence="2" id="KW-1185">Reference proteome</keyword>
<reference evidence="1 2" key="1">
    <citation type="journal article" date="2014" name="PLoS ONE">
        <title>De novo Genome Assembly of the Fungal Plant Pathogen Pyrenophora semeniperda.</title>
        <authorList>
            <person name="Soliai M.M."/>
            <person name="Meyer S.E."/>
            <person name="Udall J.A."/>
            <person name="Elzinga D.E."/>
            <person name="Hermansen R.A."/>
            <person name="Bodily P.M."/>
            <person name="Hart A.A."/>
            <person name="Coleman C.E."/>
        </authorList>
    </citation>
    <scope>NUCLEOTIDE SEQUENCE [LARGE SCALE GENOMIC DNA]</scope>
    <source>
        <strain evidence="1 2">CCB06</strain>
        <tissue evidence="1">Mycelium</tissue>
    </source>
</reference>
<sequence>MPGHVCIWWALTFAHGDCQQKKMRLHIQLKSVVERHNMYNHRDAAPASCVRRLLCVWLGKPQRDTSLICSGACTVHTVEHSWSYRIALLRQSCRVLGLGAVSAA</sequence>
<gene>
    <name evidence="1" type="ORF">GMOD_00009360</name>
</gene>
<proteinExistence type="predicted"/>
<evidence type="ECO:0000313" key="2">
    <source>
        <dbReference type="Proteomes" id="UP000265663"/>
    </source>
</evidence>
<protein>
    <submittedName>
        <fullName evidence="1">Uncharacterized protein</fullName>
    </submittedName>
</protein>